<feature type="signal peptide" evidence="1">
    <location>
        <begin position="1"/>
        <end position="20"/>
    </location>
</feature>
<accession>A0ABV1HMR0</accession>
<keyword evidence="1" id="KW-0732">Signal</keyword>
<evidence type="ECO:0008006" key="4">
    <source>
        <dbReference type="Google" id="ProtNLM"/>
    </source>
</evidence>
<evidence type="ECO:0000313" key="3">
    <source>
        <dbReference type="Proteomes" id="UP001437460"/>
    </source>
</evidence>
<organism evidence="2 3">
    <name type="scientific">Ventrimonas faecis</name>
    <dbReference type="NCBI Taxonomy" id="3133170"/>
    <lineage>
        <taxon>Bacteria</taxon>
        <taxon>Bacillati</taxon>
        <taxon>Bacillota</taxon>
        <taxon>Clostridia</taxon>
        <taxon>Lachnospirales</taxon>
        <taxon>Lachnospiraceae</taxon>
        <taxon>Ventrimonas</taxon>
    </lineage>
</organism>
<evidence type="ECO:0000313" key="2">
    <source>
        <dbReference type="EMBL" id="MEQ2563399.1"/>
    </source>
</evidence>
<name>A0ABV1HMR0_9FIRM</name>
<reference evidence="2 3" key="1">
    <citation type="submission" date="2024-03" db="EMBL/GenBank/DDBJ databases">
        <title>Human intestinal bacterial collection.</title>
        <authorList>
            <person name="Pauvert C."/>
            <person name="Hitch T.C.A."/>
            <person name="Clavel T."/>
        </authorList>
    </citation>
    <scope>NUCLEOTIDE SEQUENCE [LARGE SCALE GENOMIC DNA]</scope>
    <source>
        <strain evidence="2 3">CLA-AP-H27</strain>
    </source>
</reference>
<protein>
    <recommendedName>
        <fullName evidence="4">Lipoprotein</fullName>
    </recommendedName>
</protein>
<feature type="chain" id="PRO_5047497387" description="Lipoprotein" evidence="1">
    <location>
        <begin position="21"/>
        <end position="215"/>
    </location>
</feature>
<dbReference type="Proteomes" id="UP001437460">
    <property type="component" value="Unassembled WGS sequence"/>
</dbReference>
<comment type="caution">
    <text evidence="2">The sequence shown here is derived from an EMBL/GenBank/DDBJ whole genome shotgun (WGS) entry which is preliminary data.</text>
</comment>
<evidence type="ECO:0000256" key="1">
    <source>
        <dbReference type="SAM" id="SignalP"/>
    </source>
</evidence>
<dbReference type="EMBL" id="JBBMFJ010000018">
    <property type="protein sequence ID" value="MEQ2563399.1"/>
    <property type="molecule type" value="Genomic_DNA"/>
</dbReference>
<sequence length="215" mass="22777">MKKNIAVLTASALLAAVWTAGCSAGSGKTWDGSENSIYVADDLSVQSAMVYTSEKENDLYSAEGLAEFAKEQIASYNEEQGAAAEAENPEDGEKLPAALVSSSLEGQTGRLVFAYKTPEDFVKFSEENGDDTHTVISLAVFDTEEAKLPDLAYKTPAGKNADIQKAAAKDSHMVLTEGSATVYTEGKILYVTDGVEVKSDHSAVTPEGTGCIIFK</sequence>
<dbReference type="PROSITE" id="PS51257">
    <property type="entry name" value="PROKAR_LIPOPROTEIN"/>
    <property type="match status" value="1"/>
</dbReference>
<gene>
    <name evidence="2" type="ORF">WMO41_09565</name>
</gene>
<keyword evidence="3" id="KW-1185">Reference proteome</keyword>
<proteinExistence type="predicted"/>
<dbReference type="RefSeq" id="WP_349229546.1">
    <property type="nucleotide sequence ID" value="NZ_JBBMFJ010000018.1"/>
</dbReference>